<proteinExistence type="predicted"/>
<dbReference type="Proteomes" id="UP000092993">
    <property type="component" value="Unassembled WGS sequence"/>
</dbReference>
<feature type="compositionally biased region" description="Polar residues" evidence="1">
    <location>
        <begin position="1"/>
        <end position="24"/>
    </location>
</feature>
<reference evidence="2 3" key="1">
    <citation type="submission" date="2016-03" db="EMBL/GenBank/DDBJ databases">
        <title>Whole genome sequencing of Grifola frondosa 9006-11.</title>
        <authorList>
            <person name="Min B."/>
            <person name="Park H."/>
            <person name="Kim J.-G."/>
            <person name="Cho H."/>
            <person name="Oh Y.-L."/>
            <person name="Kong W.-S."/>
            <person name="Choi I.-G."/>
        </authorList>
    </citation>
    <scope>NUCLEOTIDE SEQUENCE [LARGE SCALE GENOMIC DNA]</scope>
    <source>
        <strain evidence="2 3">9006-11</strain>
    </source>
</reference>
<sequence length="99" mass="11414">MCSPRTTEWTALDTSQPHEQQTISWPDEDSPETQDVEGLLRRVQQLRTYSAQEIARACHFLRECACYCVKVSSSHDEKTRSTIPSRTYRFPSKSLAFNS</sequence>
<protein>
    <submittedName>
        <fullName evidence="2">Uncharacterized protein</fullName>
    </submittedName>
</protein>
<name>A0A1C7MBS4_GRIFR</name>
<evidence type="ECO:0000313" key="3">
    <source>
        <dbReference type="Proteomes" id="UP000092993"/>
    </source>
</evidence>
<accession>A0A1C7MBS4</accession>
<keyword evidence="3" id="KW-1185">Reference proteome</keyword>
<dbReference type="AlphaFoldDB" id="A0A1C7MBS4"/>
<evidence type="ECO:0000256" key="1">
    <source>
        <dbReference type="SAM" id="MobiDB-lite"/>
    </source>
</evidence>
<evidence type="ECO:0000313" key="2">
    <source>
        <dbReference type="EMBL" id="OBZ73806.1"/>
    </source>
</evidence>
<dbReference type="EMBL" id="LUGG01000006">
    <property type="protein sequence ID" value="OBZ73806.1"/>
    <property type="molecule type" value="Genomic_DNA"/>
</dbReference>
<feature type="region of interest" description="Disordered" evidence="1">
    <location>
        <begin position="1"/>
        <end position="33"/>
    </location>
</feature>
<organism evidence="2 3">
    <name type="scientific">Grifola frondosa</name>
    <name type="common">Maitake</name>
    <name type="synonym">Polyporus frondosus</name>
    <dbReference type="NCBI Taxonomy" id="5627"/>
    <lineage>
        <taxon>Eukaryota</taxon>
        <taxon>Fungi</taxon>
        <taxon>Dikarya</taxon>
        <taxon>Basidiomycota</taxon>
        <taxon>Agaricomycotina</taxon>
        <taxon>Agaricomycetes</taxon>
        <taxon>Polyporales</taxon>
        <taxon>Grifolaceae</taxon>
        <taxon>Grifola</taxon>
    </lineage>
</organism>
<gene>
    <name evidence="2" type="ORF">A0H81_06198</name>
</gene>
<comment type="caution">
    <text evidence="2">The sequence shown here is derived from an EMBL/GenBank/DDBJ whole genome shotgun (WGS) entry which is preliminary data.</text>
</comment>